<keyword evidence="2 5" id="KW-0378">Hydrolase</keyword>
<keyword evidence="3" id="KW-0732">Signal</keyword>
<dbReference type="Proteomes" id="UP001597138">
    <property type="component" value="Unassembled WGS sequence"/>
</dbReference>
<evidence type="ECO:0000256" key="3">
    <source>
        <dbReference type="SAM" id="SignalP"/>
    </source>
</evidence>
<sequence length="336" mass="37964">MKKALFIMILLANLQFRAQSLKMISSSTKTKVMEVLKTESRVPGLKIAISHVAPKTILNDSPILLLHGSSFPSDLSFGFRMDNSSWMSNLSENGYDVYALDFLGYGNSDRYPEMKTTSSKIVGRASEVYLDVDKAVNYILAKTGKKKIYLLGHSWGGSVAALYASKMSEKVEKLVLFATITARNENSEYETVDQSFEVMTPLQRINAMKSLTPEGKKCQLEPEIFTNWAEIWKKSDPLTTDSKNSFVRYPSGPSADVQDLLHNNSYYDPKKITAKTMIIRGEWDIYPDNNDAEGLFIALENTVSIKYVVLQKGTHVMQLEKGRKDLYRETLNFLKE</sequence>
<organism evidence="5 6">
    <name type="scientific">Flavobacterium artemisiae</name>
    <dbReference type="NCBI Taxonomy" id="2126556"/>
    <lineage>
        <taxon>Bacteria</taxon>
        <taxon>Pseudomonadati</taxon>
        <taxon>Bacteroidota</taxon>
        <taxon>Flavobacteriia</taxon>
        <taxon>Flavobacteriales</taxon>
        <taxon>Flavobacteriaceae</taxon>
        <taxon>Flavobacterium</taxon>
    </lineage>
</organism>
<feature type="domain" description="AB hydrolase-1" evidence="4">
    <location>
        <begin position="62"/>
        <end position="320"/>
    </location>
</feature>
<feature type="signal peptide" evidence="3">
    <location>
        <begin position="1"/>
        <end position="18"/>
    </location>
</feature>
<evidence type="ECO:0000313" key="5">
    <source>
        <dbReference type="EMBL" id="MFD1605017.1"/>
    </source>
</evidence>
<dbReference type="InterPro" id="IPR000073">
    <property type="entry name" value="AB_hydrolase_1"/>
</dbReference>
<gene>
    <name evidence="5" type="ORF">ACFSC2_19930</name>
</gene>
<dbReference type="PRINTS" id="PR00793">
    <property type="entry name" value="PROAMNOPTASE"/>
</dbReference>
<dbReference type="PANTHER" id="PTHR43798:SF33">
    <property type="entry name" value="HYDROLASE, PUTATIVE (AFU_ORTHOLOGUE AFUA_2G14860)-RELATED"/>
    <property type="match status" value="1"/>
</dbReference>
<proteinExistence type="inferred from homology"/>
<dbReference type="PANTHER" id="PTHR43798">
    <property type="entry name" value="MONOACYLGLYCEROL LIPASE"/>
    <property type="match status" value="1"/>
</dbReference>
<protein>
    <submittedName>
        <fullName evidence="5">Alpha/beta hydrolase</fullName>
    </submittedName>
</protein>
<dbReference type="SUPFAM" id="SSF53474">
    <property type="entry name" value="alpha/beta-Hydrolases"/>
    <property type="match status" value="1"/>
</dbReference>
<feature type="chain" id="PRO_5045222054" evidence="3">
    <location>
        <begin position="19"/>
        <end position="336"/>
    </location>
</feature>
<keyword evidence="6" id="KW-1185">Reference proteome</keyword>
<dbReference type="EMBL" id="JBHUDZ010000018">
    <property type="protein sequence ID" value="MFD1605017.1"/>
    <property type="molecule type" value="Genomic_DNA"/>
</dbReference>
<evidence type="ECO:0000259" key="4">
    <source>
        <dbReference type="Pfam" id="PF00561"/>
    </source>
</evidence>
<evidence type="ECO:0000313" key="6">
    <source>
        <dbReference type="Proteomes" id="UP001597138"/>
    </source>
</evidence>
<reference evidence="6" key="1">
    <citation type="journal article" date="2019" name="Int. J. Syst. Evol. Microbiol.">
        <title>The Global Catalogue of Microorganisms (GCM) 10K type strain sequencing project: providing services to taxonomists for standard genome sequencing and annotation.</title>
        <authorList>
            <consortium name="The Broad Institute Genomics Platform"/>
            <consortium name="The Broad Institute Genome Sequencing Center for Infectious Disease"/>
            <person name="Wu L."/>
            <person name="Ma J."/>
        </authorList>
    </citation>
    <scope>NUCLEOTIDE SEQUENCE [LARGE SCALE GENOMIC DNA]</scope>
    <source>
        <strain evidence="6">CCUG 70865</strain>
    </source>
</reference>
<accession>A0ABW4HIV1</accession>
<dbReference type="InterPro" id="IPR050266">
    <property type="entry name" value="AB_hydrolase_sf"/>
</dbReference>
<comment type="similarity">
    <text evidence="1">Belongs to the peptidase S33 family.</text>
</comment>
<dbReference type="RefSeq" id="WP_379812758.1">
    <property type="nucleotide sequence ID" value="NZ_JBHUDZ010000018.1"/>
</dbReference>
<evidence type="ECO:0000256" key="2">
    <source>
        <dbReference type="ARBA" id="ARBA00022801"/>
    </source>
</evidence>
<comment type="caution">
    <text evidence="5">The sequence shown here is derived from an EMBL/GenBank/DDBJ whole genome shotgun (WGS) entry which is preliminary data.</text>
</comment>
<dbReference type="InterPro" id="IPR002410">
    <property type="entry name" value="Peptidase_S33"/>
</dbReference>
<dbReference type="Gene3D" id="3.40.50.1820">
    <property type="entry name" value="alpha/beta hydrolase"/>
    <property type="match status" value="1"/>
</dbReference>
<evidence type="ECO:0000256" key="1">
    <source>
        <dbReference type="ARBA" id="ARBA00010088"/>
    </source>
</evidence>
<dbReference type="GO" id="GO:0016787">
    <property type="term" value="F:hydrolase activity"/>
    <property type="evidence" value="ECO:0007669"/>
    <property type="project" value="UniProtKB-KW"/>
</dbReference>
<dbReference type="Pfam" id="PF00561">
    <property type="entry name" value="Abhydrolase_1"/>
    <property type="match status" value="1"/>
</dbReference>
<dbReference type="InterPro" id="IPR029058">
    <property type="entry name" value="AB_hydrolase_fold"/>
</dbReference>
<name>A0ABW4HIV1_9FLAO</name>